<evidence type="ECO:0000313" key="3">
    <source>
        <dbReference type="Proteomes" id="UP001311915"/>
    </source>
</evidence>
<name>A0AAV9LEI4_9SOLN</name>
<dbReference type="AlphaFoldDB" id="A0AAV9LEI4"/>
<keyword evidence="3" id="KW-1185">Reference proteome</keyword>
<evidence type="ECO:0000256" key="1">
    <source>
        <dbReference type="SAM" id="MobiDB-lite"/>
    </source>
</evidence>
<protein>
    <recommendedName>
        <fullName evidence="4">Integrase core domain containing protein</fullName>
    </recommendedName>
</protein>
<gene>
    <name evidence="2" type="ORF">R3W88_026652</name>
</gene>
<proteinExistence type="predicted"/>
<organism evidence="2 3">
    <name type="scientific">Solanum pinnatisectum</name>
    <name type="common">tansyleaf nightshade</name>
    <dbReference type="NCBI Taxonomy" id="50273"/>
    <lineage>
        <taxon>Eukaryota</taxon>
        <taxon>Viridiplantae</taxon>
        <taxon>Streptophyta</taxon>
        <taxon>Embryophyta</taxon>
        <taxon>Tracheophyta</taxon>
        <taxon>Spermatophyta</taxon>
        <taxon>Magnoliopsida</taxon>
        <taxon>eudicotyledons</taxon>
        <taxon>Gunneridae</taxon>
        <taxon>Pentapetalae</taxon>
        <taxon>asterids</taxon>
        <taxon>lamiids</taxon>
        <taxon>Solanales</taxon>
        <taxon>Solanaceae</taxon>
        <taxon>Solanoideae</taxon>
        <taxon>Solaneae</taxon>
        <taxon>Solanum</taxon>
    </lineage>
</organism>
<dbReference type="Proteomes" id="UP001311915">
    <property type="component" value="Unassembled WGS sequence"/>
</dbReference>
<sequence length="213" mass="23199">MQRMIAESEARMEQRMEHIMDQKVQAVHKRLDAFKLRVLERPAPTTNVSSFKTELASLQADLDTFLAPPKTEHDSAPIAPIDNTVLDALFGDKMPLFTSSHHTGKRPHSSRTSNDIKAGRARKRKCQELEAAGRVSIVDEEMHQQWVMEVGVGTSSSVGTTDGAMRVDVSTTDGAVRLDASTTECAEIVDVGTINGDPSVDLVGSGKPYPPVC</sequence>
<reference evidence="2 3" key="1">
    <citation type="submission" date="2023-10" db="EMBL/GenBank/DDBJ databases">
        <title>Genome-Wide Identification Analysis in wild type Solanum Pinnatisectum Reveals Some Genes Defensing Phytophthora Infestans.</title>
        <authorList>
            <person name="Sun C."/>
        </authorList>
    </citation>
    <scope>NUCLEOTIDE SEQUENCE [LARGE SCALE GENOMIC DNA]</scope>
    <source>
        <strain evidence="2">LQN</strain>
        <tissue evidence="2">Leaf</tissue>
    </source>
</reference>
<comment type="caution">
    <text evidence="2">The sequence shown here is derived from an EMBL/GenBank/DDBJ whole genome shotgun (WGS) entry which is preliminary data.</text>
</comment>
<accession>A0AAV9LEI4</accession>
<dbReference type="EMBL" id="JAWPEI010000006">
    <property type="protein sequence ID" value="KAK4723873.1"/>
    <property type="molecule type" value="Genomic_DNA"/>
</dbReference>
<evidence type="ECO:0000313" key="2">
    <source>
        <dbReference type="EMBL" id="KAK4723873.1"/>
    </source>
</evidence>
<evidence type="ECO:0008006" key="4">
    <source>
        <dbReference type="Google" id="ProtNLM"/>
    </source>
</evidence>
<feature type="region of interest" description="Disordered" evidence="1">
    <location>
        <begin position="98"/>
        <end position="121"/>
    </location>
</feature>